<evidence type="ECO:0000313" key="1">
    <source>
        <dbReference type="EMBL" id="GGQ94815.1"/>
    </source>
</evidence>
<sequence length="175" mass="18448">MTAAPTTMFIGVLPPDPLVVRVRQWQAALNHVITTPHITLKAPGQWSAAQLAACRSSVATCAPFTAELSGAATFGERVIFLKAGGDGLASVHAALVAALGEGPGTFELGGYHPHLTLALSWRPLHGTWQDALASAQAEFADLEAAPLRFTVGQVALFEKQRAGQPYRVAELWALA</sequence>
<dbReference type="AlphaFoldDB" id="A0A918F297"/>
<dbReference type="Pfam" id="PF13563">
    <property type="entry name" value="2_5_RNA_ligase2"/>
    <property type="match status" value="1"/>
</dbReference>
<evidence type="ECO:0000313" key="2">
    <source>
        <dbReference type="Proteomes" id="UP000603865"/>
    </source>
</evidence>
<dbReference type="Gene3D" id="3.90.1140.10">
    <property type="entry name" value="Cyclic phosphodiesterase"/>
    <property type="match status" value="1"/>
</dbReference>
<protein>
    <recommendedName>
        <fullName evidence="3">2'-5' RNA ligase</fullName>
    </recommendedName>
</protein>
<comment type="caution">
    <text evidence="1">The sequence shown here is derived from an EMBL/GenBank/DDBJ whole genome shotgun (WGS) entry which is preliminary data.</text>
</comment>
<gene>
    <name evidence="1" type="ORF">GCM10008957_03800</name>
</gene>
<proteinExistence type="predicted"/>
<dbReference type="Proteomes" id="UP000603865">
    <property type="component" value="Unassembled WGS sequence"/>
</dbReference>
<keyword evidence="2" id="KW-1185">Reference proteome</keyword>
<reference evidence="1" key="2">
    <citation type="submission" date="2020-09" db="EMBL/GenBank/DDBJ databases">
        <authorList>
            <person name="Sun Q."/>
            <person name="Ohkuma M."/>
        </authorList>
    </citation>
    <scope>NUCLEOTIDE SEQUENCE</scope>
    <source>
        <strain evidence="1">JCM 31311</strain>
    </source>
</reference>
<name>A0A918F297_9DEIO</name>
<dbReference type="InterPro" id="IPR009097">
    <property type="entry name" value="Cyclic_Pdiesterase"/>
</dbReference>
<dbReference type="EMBL" id="BMQL01000001">
    <property type="protein sequence ID" value="GGQ94815.1"/>
    <property type="molecule type" value="Genomic_DNA"/>
</dbReference>
<dbReference type="SUPFAM" id="SSF55144">
    <property type="entry name" value="LigT-like"/>
    <property type="match status" value="1"/>
</dbReference>
<evidence type="ECO:0008006" key="3">
    <source>
        <dbReference type="Google" id="ProtNLM"/>
    </source>
</evidence>
<dbReference type="RefSeq" id="WP_189087777.1">
    <property type="nucleotide sequence ID" value="NZ_BMQL01000001.1"/>
</dbReference>
<reference evidence="1" key="1">
    <citation type="journal article" date="2014" name="Int. J. Syst. Evol. Microbiol.">
        <title>Complete genome sequence of Corynebacterium casei LMG S-19264T (=DSM 44701T), isolated from a smear-ripened cheese.</title>
        <authorList>
            <consortium name="US DOE Joint Genome Institute (JGI-PGF)"/>
            <person name="Walter F."/>
            <person name="Albersmeier A."/>
            <person name="Kalinowski J."/>
            <person name="Ruckert C."/>
        </authorList>
    </citation>
    <scope>NUCLEOTIDE SEQUENCE</scope>
    <source>
        <strain evidence="1">JCM 31311</strain>
    </source>
</reference>
<accession>A0A918F297</accession>
<organism evidence="1 2">
    <name type="scientific">Deinococcus ruber</name>
    <dbReference type="NCBI Taxonomy" id="1848197"/>
    <lineage>
        <taxon>Bacteria</taxon>
        <taxon>Thermotogati</taxon>
        <taxon>Deinococcota</taxon>
        <taxon>Deinococci</taxon>
        <taxon>Deinococcales</taxon>
        <taxon>Deinococcaceae</taxon>
        <taxon>Deinococcus</taxon>
    </lineage>
</organism>